<name>A0ACB9QKZ9_9MYRT</name>
<sequence length="376" mass="41137">MDNENNYGPNWAHDTFIIKTPRDFSEIRVDAISRRSLTAPAFSDTEKLGYHSAMAIHEQKEETRPLIHPAEGEARRPEDEEEEGIFVEGLVRRTLAESQKLWRIAGPSIFSRLSMFSLTIISMAFSSGFGNLDLAALSIATTVIIPFSFGFMLGMASALETLWIMLLLENVYYRFVIILSGHLHISEISLDGLSICNTIFSWESMIPLGFLAATGVRVANELGAGQARTARFAVSVSLFNALVVGVMFLLVVIAFPDKLARIFTSSDSIVVVVTQLSPLLAFAIVINCVQPVFSGMAVGCGWQALATIVNLGSYYVVGLPLGIMLGWLLPFGIKGIWSGLIGGTVVQTLLLGLINVKYDCEEEVRKARNLAMEAHV</sequence>
<evidence type="ECO:0000313" key="1">
    <source>
        <dbReference type="EMBL" id="KAI4366552.1"/>
    </source>
</evidence>
<gene>
    <name evidence="1" type="ORF">MLD38_022415</name>
</gene>
<accession>A0ACB9QKZ9</accession>
<protein>
    <submittedName>
        <fullName evidence="1">Uncharacterized protein</fullName>
    </submittedName>
</protein>
<evidence type="ECO:0000313" key="2">
    <source>
        <dbReference type="Proteomes" id="UP001057402"/>
    </source>
</evidence>
<keyword evidence="2" id="KW-1185">Reference proteome</keyword>
<organism evidence="1 2">
    <name type="scientific">Melastoma candidum</name>
    <dbReference type="NCBI Taxonomy" id="119954"/>
    <lineage>
        <taxon>Eukaryota</taxon>
        <taxon>Viridiplantae</taxon>
        <taxon>Streptophyta</taxon>
        <taxon>Embryophyta</taxon>
        <taxon>Tracheophyta</taxon>
        <taxon>Spermatophyta</taxon>
        <taxon>Magnoliopsida</taxon>
        <taxon>eudicotyledons</taxon>
        <taxon>Gunneridae</taxon>
        <taxon>Pentapetalae</taxon>
        <taxon>rosids</taxon>
        <taxon>malvids</taxon>
        <taxon>Myrtales</taxon>
        <taxon>Melastomataceae</taxon>
        <taxon>Melastomatoideae</taxon>
        <taxon>Melastomateae</taxon>
        <taxon>Melastoma</taxon>
    </lineage>
</organism>
<proteinExistence type="predicted"/>
<dbReference type="EMBL" id="CM042885">
    <property type="protein sequence ID" value="KAI4366552.1"/>
    <property type="molecule type" value="Genomic_DNA"/>
</dbReference>
<dbReference type="Proteomes" id="UP001057402">
    <property type="component" value="Chromosome 6"/>
</dbReference>
<reference evidence="2" key="1">
    <citation type="journal article" date="2023" name="Front. Plant Sci.">
        <title>Chromosomal-level genome assembly of Melastoma candidum provides insights into trichome evolution.</title>
        <authorList>
            <person name="Zhong Y."/>
            <person name="Wu W."/>
            <person name="Sun C."/>
            <person name="Zou P."/>
            <person name="Liu Y."/>
            <person name="Dai S."/>
            <person name="Zhou R."/>
        </authorList>
    </citation>
    <scope>NUCLEOTIDE SEQUENCE [LARGE SCALE GENOMIC DNA]</scope>
</reference>
<comment type="caution">
    <text evidence="1">The sequence shown here is derived from an EMBL/GenBank/DDBJ whole genome shotgun (WGS) entry which is preliminary data.</text>
</comment>